<evidence type="ECO:0000313" key="12">
    <source>
        <dbReference type="Proteomes" id="UP000266743"/>
    </source>
</evidence>
<evidence type="ECO:0000256" key="9">
    <source>
        <dbReference type="SAM" id="MobiDB-lite"/>
    </source>
</evidence>
<evidence type="ECO:0000256" key="6">
    <source>
        <dbReference type="ARBA" id="ARBA00023180"/>
    </source>
</evidence>
<keyword evidence="7" id="KW-0449">Lipoprotein</keyword>
<gene>
    <name evidence="11" type="ORF">DPX39_030087000</name>
</gene>
<evidence type="ECO:0000256" key="10">
    <source>
        <dbReference type="SAM" id="SignalP"/>
    </source>
</evidence>
<evidence type="ECO:0000256" key="7">
    <source>
        <dbReference type="ARBA" id="ARBA00023288"/>
    </source>
</evidence>
<feature type="region of interest" description="Disordered" evidence="9">
    <location>
        <begin position="444"/>
        <end position="486"/>
    </location>
</feature>
<feature type="compositionally biased region" description="Basic and acidic residues" evidence="9">
    <location>
        <begin position="471"/>
        <end position="486"/>
    </location>
</feature>
<dbReference type="SUPFAM" id="SSF118251">
    <property type="entry name" value="Variant surface glycoprotein MITAT 1.2, VSG 221, C-terminal domain"/>
    <property type="match status" value="1"/>
</dbReference>
<accession>A0A3L6LAD2</accession>
<evidence type="ECO:0000256" key="3">
    <source>
        <dbReference type="ARBA" id="ARBA00022475"/>
    </source>
</evidence>
<evidence type="ECO:0000313" key="11">
    <source>
        <dbReference type="EMBL" id="RHW73633.1"/>
    </source>
</evidence>
<comment type="caution">
    <text evidence="11">The sequence shown here is derived from an EMBL/GenBank/DDBJ whole genome shotgun (WGS) entry which is preliminary data.</text>
</comment>
<dbReference type="SUPFAM" id="SSF58087">
    <property type="entry name" value="Variant surface glycoprotein (N-terminal domain)"/>
    <property type="match status" value="1"/>
</dbReference>
<keyword evidence="3" id="KW-1003">Cell membrane</keyword>
<evidence type="ECO:0000256" key="1">
    <source>
        <dbReference type="ARBA" id="ARBA00002523"/>
    </source>
</evidence>
<dbReference type="GO" id="GO:0005886">
    <property type="term" value="C:plasma membrane"/>
    <property type="evidence" value="ECO:0007669"/>
    <property type="project" value="UniProtKB-SubCell"/>
</dbReference>
<dbReference type="EMBL" id="QSBY01000003">
    <property type="protein sequence ID" value="RHW73633.1"/>
    <property type="molecule type" value="Genomic_DNA"/>
</dbReference>
<sequence>MHPIIVLLWVLHATSRQCSAAEPQVSYTTKATTDCDELRFTEAIVQKLQINLENAENQVTNLAADAMAARLLACSASDPNAQLGFELTAALATAAIKRQIDENRQRRGASLEVIKTLKQRAGQLRTAMALVPGIKITKGTGTASTQTGKFASSSHGVCKIKLTAEGTKQKDCTDSSGKHAAIDAAAGALDKRTSLQLAKDERFKPLNYEIETRVAGTPNLGASPVTGPGYCINRATTYGNDAVGVGIEAVTRQADMDGLETVQLNKAGGTGVDGDCGNTDDENDNLLLSNKQIAHTLCKHKNHIITIHQSPLTQTGKQLTANSEAQKLAVLAIHGAYTGEESKETKEAAVKQLIGDGEQPLEKTFEQKLTKDQIEYTNGKTTTKETAKAALLSQTGHSTLVYCAGQMMRKIRQAAKQASLTASAPIDCSKIPQGKCSGKCEWEEKDGKGECKPKAGPENTAAGTGEGANAEGKKCSEKQTEGNCKDACKWDGKECN</sequence>
<dbReference type="Proteomes" id="UP000266743">
    <property type="component" value="Chromosome 3"/>
</dbReference>
<comment type="function">
    <text evidence="1">VSG forms a coat on the surface of the parasite. The trypanosome evades the immune response of the host by expressing a series of antigenically distinct VSGs from an estimated 1000 VSG genes.</text>
</comment>
<protein>
    <submittedName>
        <fullName evidence="11">Trypanosome variant surface glycoprotein C-terminal domain containing protein</fullName>
    </submittedName>
</protein>
<feature type="compositionally biased region" description="Basic and acidic residues" evidence="9">
    <location>
        <begin position="444"/>
        <end position="455"/>
    </location>
</feature>
<keyword evidence="5" id="KW-0472">Membrane</keyword>
<proteinExistence type="predicted"/>
<dbReference type="GO" id="GO:0098552">
    <property type="term" value="C:side of membrane"/>
    <property type="evidence" value="ECO:0007669"/>
    <property type="project" value="UniProtKB-KW"/>
</dbReference>
<keyword evidence="8" id="KW-0175">Coiled coil</keyword>
<dbReference type="AlphaFoldDB" id="A0A3L6LAD2"/>
<feature type="signal peptide" evidence="10">
    <location>
        <begin position="1"/>
        <end position="20"/>
    </location>
</feature>
<evidence type="ECO:0000256" key="2">
    <source>
        <dbReference type="ARBA" id="ARBA00004609"/>
    </source>
</evidence>
<dbReference type="InterPro" id="IPR027446">
    <property type="entry name" value="VSG_C_dom_sf"/>
</dbReference>
<feature type="compositionally biased region" description="Low complexity" evidence="9">
    <location>
        <begin position="456"/>
        <end position="470"/>
    </location>
</feature>
<evidence type="ECO:0000256" key="8">
    <source>
        <dbReference type="SAM" id="Coils"/>
    </source>
</evidence>
<keyword evidence="4" id="KW-0336">GPI-anchor</keyword>
<feature type="chain" id="PRO_5018326997" evidence="10">
    <location>
        <begin position="21"/>
        <end position="496"/>
    </location>
</feature>
<comment type="subcellular location">
    <subcellularLocation>
        <location evidence="2">Cell membrane</location>
        <topology evidence="2">Lipid-anchor</topology>
        <topology evidence="2">GPI-anchor</topology>
    </subcellularLocation>
</comment>
<organism evidence="11 12">
    <name type="scientific">Trypanosoma brucei equiperdum</name>
    <dbReference type="NCBI Taxonomy" id="630700"/>
    <lineage>
        <taxon>Eukaryota</taxon>
        <taxon>Discoba</taxon>
        <taxon>Euglenozoa</taxon>
        <taxon>Kinetoplastea</taxon>
        <taxon>Metakinetoplastina</taxon>
        <taxon>Trypanosomatida</taxon>
        <taxon>Trypanosomatidae</taxon>
        <taxon>Trypanosoma</taxon>
    </lineage>
</organism>
<keyword evidence="10" id="KW-0732">Signal</keyword>
<keyword evidence="6" id="KW-0325">Glycoprotein</keyword>
<reference evidence="11 12" key="1">
    <citation type="submission" date="2018-09" db="EMBL/GenBank/DDBJ databases">
        <title>whole genome sequence of T. equiperdum IVM-t1 strain.</title>
        <authorList>
            <person name="Suganuma K."/>
        </authorList>
    </citation>
    <scope>NUCLEOTIDE SEQUENCE [LARGE SCALE GENOMIC DNA]</scope>
    <source>
        <strain evidence="11 12">IVM-t1</strain>
    </source>
</reference>
<name>A0A3L6LAD2_9TRYP</name>
<evidence type="ECO:0000256" key="5">
    <source>
        <dbReference type="ARBA" id="ARBA00023136"/>
    </source>
</evidence>
<feature type="coiled-coil region" evidence="8">
    <location>
        <begin position="38"/>
        <end position="72"/>
    </location>
</feature>
<evidence type="ECO:0000256" key="4">
    <source>
        <dbReference type="ARBA" id="ARBA00022622"/>
    </source>
</evidence>